<reference evidence="4" key="2">
    <citation type="submission" date="2025-08" db="UniProtKB">
        <authorList>
            <consortium name="RefSeq"/>
        </authorList>
    </citation>
    <scope>IDENTIFICATION</scope>
    <source>
        <strain evidence="4">S238N-H82</strain>
        <tissue evidence="4">Testes</tissue>
    </source>
</reference>
<dbReference type="Pfam" id="PF00092">
    <property type="entry name" value="VWA"/>
    <property type="match status" value="1"/>
</dbReference>
<sequence length="1304" mass="143999">MFESGRILKMGASKSTLSQTIQETIQNSDLLEAKLILESIASGDQPEQSHGTAGDGASVASGSVSKEQLLKLQIPLPMEWTSLLQNKRTHVIVAADKSGSMSGNPWRQVQQALLYMIGDVASVNPSVALDVVIYNDKASLLQYAGSYQDAVNRVNADGMTSFAAAFSCIKDCLKTEIQGTPVSKTVVVFMTDGADTCNRGADIDRSVRSWKEALARLGHEAIVHVVGFSAQHDYNFLGRLRKTGTTAGLFRYTEPSDGTEALKAKLQELFDFVALSAGREVDMLMKLEGEDRFYTPDGSKQTVTIKGEVVVEEQEEESTEEAEAASSAEGQKRLLVQADTWVVMADPVTLPQVSITLKMQVAQQDLELPCLVKETSRELVKAPADKVLWAVRVLERNADSLSVRLSKAITNSGDGGTFDQLEKRLTRLQDRVTNVQVYGHKGMDKELRRALLEHLKELQGKIDRMHSLVADFRRAQGSSVSLLAKANDLRFSTQFTKSRRQRIMDKRVSKNVSAVQEAAAQLSMLRVDQSETANLSQNALDFFHCVLSQYNVRELLEDPDDNSDVLGFGLAIKRSEHALDEPTLLYIHGVSGSLVSRTSILEALEHKIQLSGHLSAHGGFTFDRHAELGVATVGQAREPINSWLPLYITKSHWDRVKLLLAPSLGYLCTLDPLGFDPKQQDVLLMVLGNMISRLDPDTTGQHQLRLLFAFHRTCAAMVADFGMAEAVEEKVRNFCSSIQGRTKDVLANLYTLIGSVVCLPRETLKDIFGENGEKLGSFWVSFIAEAYRRAAGQMYKDTSDNVVDGLVDCLLHGEGQGVIQGGATQTEPPISGPTEALLTRCREVASCNTAQPIKVDAPVFDPAAGVTAPEVKVKTSRKVDRAMEIWAKEKLGCPLSKKDDVTAAKKVVTRWLDFGPQSVGGAQIEGEKEAEKDDYNPELVTQSIVNTVAQLLNKLQTRLTPQLAALPSCISFVNHWVSSQYCFSEVDRNSGLALETWISEVKEAIKTTFSTVAEDEEAEPEEMPLGTNVEEDGEEESDDGFDDDDDDTVGKAQKRKSRMNTKKKARFHLPSLLQLVAPGKDSTVLSRAMVCQVLCYCSNSKARQAAKSGVMLDLGQLDAAASPAVLTLQQLHRSLLQRREHVLQAMIERSIKQRANYCMLEASTVWAFIGYLMNTHKERDDGFIDLIQMLMSPDRQQPIPLVGEKVRILVTGQYEGKAVLSYGNVWLPERKYSQALAKVVGEEAWGEIEVEVRSNVSVHVYRESDIPNRHGHCNSNPYIPNELRARLGMPLLTIKNTRKGKKRR</sequence>
<feature type="compositionally biased region" description="Basic residues" evidence="1">
    <location>
        <begin position="1052"/>
        <end position="1062"/>
    </location>
</feature>
<dbReference type="RefSeq" id="XP_035688299.1">
    <property type="nucleotide sequence ID" value="XM_035832406.1"/>
</dbReference>
<name>A0A9J7LTN9_BRAFL</name>
<evidence type="ECO:0000259" key="2">
    <source>
        <dbReference type="PROSITE" id="PS50234"/>
    </source>
</evidence>
<evidence type="ECO:0000313" key="3">
    <source>
        <dbReference type="Proteomes" id="UP000001554"/>
    </source>
</evidence>
<dbReference type="PROSITE" id="PS50234">
    <property type="entry name" value="VWFA"/>
    <property type="match status" value="1"/>
</dbReference>
<keyword evidence="3" id="KW-1185">Reference proteome</keyword>
<feature type="compositionally biased region" description="Acidic residues" evidence="1">
    <location>
        <begin position="1013"/>
        <end position="1022"/>
    </location>
</feature>
<protein>
    <submittedName>
        <fullName evidence="4">Uncharacterized protein LOC118424011 isoform X1</fullName>
    </submittedName>
</protein>
<dbReference type="InterPro" id="IPR036465">
    <property type="entry name" value="vWFA_dom_sf"/>
</dbReference>
<dbReference type="SMART" id="SM00327">
    <property type="entry name" value="VWA"/>
    <property type="match status" value="1"/>
</dbReference>
<dbReference type="GeneID" id="118424011"/>
<dbReference type="CDD" id="cd00198">
    <property type="entry name" value="vWFA"/>
    <property type="match status" value="1"/>
</dbReference>
<feature type="compositionally biased region" description="Acidic residues" evidence="1">
    <location>
        <begin position="1029"/>
        <end position="1047"/>
    </location>
</feature>
<reference evidence="3" key="1">
    <citation type="journal article" date="2020" name="Nat. Ecol. Evol.">
        <title>Deeply conserved synteny resolves early events in vertebrate evolution.</title>
        <authorList>
            <person name="Simakov O."/>
            <person name="Marletaz F."/>
            <person name="Yue J.X."/>
            <person name="O'Connell B."/>
            <person name="Jenkins J."/>
            <person name="Brandt A."/>
            <person name="Calef R."/>
            <person name="Tung C.H."/>
            <person name="Huang T.K."/>
            <person name="Schmutz J."/>
            <person name="Satoh N."/>
            <person name="Yu J.K."/>
            <person name="Putnam N.H."/>
            <person name="Green R.E."/>
            <person name="Rokhsar D.S."/>
        </authorList>
    </citation>
    <scope>NUCLEOTIDE SEQUENCE [LARGE SCALE GENOMIC DNA]</scope>
    <source>
        <strain evidence="3">S238N-H82</strain>
    </source>
</reference>
<proteinExistence type="predicted"/>
<feature type="region of interest" description="Disordered" evidence="1">
    <location>
        <begin position="1012"/>
        <end position="1062"/>
    </location>
</feature>
<dbReference type="OrthoDB" id="10006997at2759"/>
<organism evidence="3 4">
    <name type="scientific">Branchiostoma floridae</name>
    <name type="common">Florida lancelet</name>
    <name type="synonym">Amphioxus</name>
    <dbReference type="NCBI Taxonomy" id="7739"/>
    <lineage>
        <taxon>Eukaryota</taxon>
        <taxon>Metazoa</taxon>
        <taxon>Chordata</taxon>
        <taxon>Cephalochordata</taxon>
        <taxon>Leptocardii</taxon>
        <taxon>Amphioxiformes</taxon>
        <taxon>Branchiostomatidae</taxon>
        <taxon>Branchiostoma</taxon>
    </lineage>
</organism>
<evidence type="ECO:0000256" key="1">
    <source>
        <dbReference type="SAM" id="MobiDB-lite"/>
    </source>
</evidence>
<dbReference type="KEGG" id="bfo:118424011"/>
<evidence type="ECO:0000313" key="4">
    <source>
        <dbReference type="RefSeq" id="XP_035688299.1"/>
    </source>
</evidence>
<dbReference type="SUPFAM" id="SSF53300">
    <property type="entry name" value="vWA-like"/>
    <property type="match status" value="1"/>
</dbReference>
<dbReference type="OMA" id="HSHCNSN"/>
<dbReference type="InterPro" id="IPR002035">
    <property type="entry name" value="VWF_A"/>
</dbReference>
<dbReference type="Gene3D" id="3.40.50.410">
    <property type="entry name" value="von Willebrand factor, type A domain"/>
    <property type="match status" value="1"/>
</dbReference>
<dbReference type="Proteomes" id="UP000001554">
    <property type="component" value="Chromosome 10"/>
</dbReference>
<feature type="domain" description="VWFA" evidence="2">
    <location>
        <begin position="90"/>
        <end position="273"/>
    </location>
</feature>
<gene>
    <name evidence="4" type="primary">LOC118424011</name>
</gene>
<accession>A0A9J7LTN9</accession>